<sequence>MGSPTFDLPPDTGAPPARRSRRKQARPGELLEAALDLFVSKGYAATRVEEVARLAGVSKGTLFLYFPSKQELFKALVRHVLADRFAEWSLELDNYQDDTASLIHYCYEVWWTRIGATKACGLPHLVMAEAHNFPEIAAFYRQEVVVPGNRLVERILQRGIDRGELRAMDVGYGTTLVLAPLIFCAIAQSSGGLCLPNPQFDVPAFLRLQADTLVRGLAPDAQGALP</sequence>
<dbReference type="SUPFAM" id="SSF46689">
    <property type="entry name" value="Homeodomain-like"/>
    <property type="match status" value="1"/>
</dbReference>
<dbReference type="InterPro" id="IPR001647">
    <property type="entry name" value="HTH_TetR"/>
</dbReference>
<dbReference type="PANTHER" id="PTHR30055:SF234">
    <property type="entry name" value="HTH-TYPE TRANSCRIPTIONAL REGULATOR BETI"/>
    <property type="match status" value="1"/>
</dbReference>
<dbReference type="Pfam" id="PF16859">
    <property type="entry name" value="TetR_C_11"/>
    <property type="match status" value="1"/>
</dbReference>
<reference evidence="7 8" key="1">
    <citation type="submission" date="2020-08" db="EMBL/GenBank/DDBJ databases">
        <title>Functional genomics of gut bacteria from endangered species of beetles.</title>
        <authorList>
            <person name="Carlos-Shanley C."/>
        </authorList>
    </citation>
    <scope>NUCLEOTIDE SEQUENCE [LARGE SCALE GENOMIC DNA]</scope>
    <source>
        <strain evidence="7 8">S00124</strain>
    </source>
</reference>
<evidence type="ECO:0000256" key="3">
    <source>
        <dbReference type="ARBA" id="ARBA00023163"/>
    </source>
</evidence>
<dbReference type="InterPro" id="IPR011075">
    <property type="entry name" value="TetR_C"/>
</dbReference>
<dbReference type="SUPFAM" id="SSF48498">
    <property type="entry name" value="Tetracyclin repressor-like, C-terminal domain"/>
    <property type="match status" value="1"/>
</dbReference>
<dbReference type="EMBL" id="JACHKZ010000046">
    <property type="protein sequence ID" value="MBB6579959.1"/>
    <property type="molecule type" value="Genomic_DNA"/>
</dbReference>
<evidence type="ECO:0000256" key="2">
    <source>
        <dbReference type="ARBA" id="ARBA00023125"/>
    </source>
</evidence>
<dbReference type="PROSITE" id="PS50977">
    <property type="entry name" value="HTH_TETR_2"/>
    <property type="match status" value="1"/>
</dbReference>
<dbReference type="InterPro" id="IPR009057">
    <property type="entry name" value="Homeodomain-like_sf"/>
</dbReference>
<organism evidence="7 8">
    <name type="scientific">Comamonas odontotermitis</name>
    <dbReference type="NCBI Taxonomy" id="379895"/>
    <lineage>
        <taxon>Bacteria</taxon>
        <taxon>Pseudomonadati</taxon>
        <taxon>Pseudomonadota</taxon>
        <taxon>Betaproteobacteria</taxon>
        <taxon>Burkholderiales</taxon>
        <taxon>Comamonadaceae</taxon>
        <taxon>Comamonas</taxon>
    </lineage>
</organism>
<proteinExistence type="predicted"/>
<dbReference type="PRINTS" id="PR00455">
    <property type="entry name" value="HTHTETR"/>
</dbReference>
<keyword evidence="3" id="KW-0804">Transcription</keyword>
<dbReference type="Proteomes" id="UP000562492">
    <property type="component" value="Unassembled WGS sequence"/>
</dbReference>
<name>A0ABR6RLA5_9BURK</name>
<feature type="DNA-binding region" description="H-T-H motif" evidence="4">
    <location>
        <begin position="47"/>
        <end position="66"/>
    </location>
</feature>
<evidence type="ECO:0000259" key="6">
    <source>
        <dbReference type="PROSITE" id="PS50977"/>
    </source>
</evidence>
<evidence type="ECO:0000313" key="8">
    <source>
        <dbReference type="Proteomes" id="UP000562492"/>
    </source>
</evidence>
<feature type="domain" description="HTH tetR-type" evidence="6">
    <location>
        <begin position="24"/>
        <end position="84"/>
    </location>
</feature>
<gene>
    <name evidence="7" type="ORF">HNP33_004084</name>
</gene>
<dbReference type="PANTHER" id="PTHR30055">
    <property type="entry name" value="HTH-TYPE TRANSCRIPTIONAL REGULATOR RUTR"/>
    <property type="match status" value="1"/>
</dbReference>
<dbReference type="Gene3D" id="1.10.357.10">
    <property type="entry name" value="Tetracycline Repressor, domain 2"/>
    <property type="match status" value="1"/>
</dbReference>
<dbReference type="Pfam" id="PF00440">
    <property type="entry name" value="TetR_N"/>
    <property type="match status" value="1"/>
</dbReference>
<keyword evidence="2 4" id="KW-0238">DNA-binding</keyword>
<keyword evidence="1" id="KW-0805">Transcription regulation</keyword>
<dbReference type="InterPro" id="IPR050109">
    <property type="entry name" value="HTH-type_TetR-like_transc_reg"/>
</dbReference>
<dbReference type="InterPro" id="IPR036271">
    <property type="entry name" value="Tet_transcr_reg_TetR-rel_C_sf"/>
</dbReference>
<evidence type="ECO:0000256" key="4">
    <source>
        <dbReference type="PROSITE-ProRule" id="PRU00335"/>
    </source>
</evidence>
<accession>A0ABR6RLA5</accession>
<feature type="region of interest" description="Disordered" evidence="5">
    <location>
        <begin position="1"/>
        <end position="26"/>
    </location>
</feature>
<comment type="caution">
    <text evidence="7">The sequence shown here is derived from an EMBL/GenBank/DDBJ whole genome shotgun (WGS) entry which is preliminary data.</text>
</comment>
<dbReference type="RefSeq" id="WP_184711623.1">
    <property type="nucleotide sequence ID" value="NZ_JACHKZ010000046.1"/>
</dbReference>
<protein>
    <submittedName>
        <fullName evidence="7">AcrR family transcriptional regulator</fullName>
    </submittedName>
</protein>
<evidence type="ECO:0000256" key="5">
    <source>
        <dbReference type="SAM" id="MobiDB-lite"/>
    </source>
</evidence>
<evidence type="ECO:0000256" key="1">
    <source>
        <dbReference type="ARBA" id="ARBA00023015"/>
    </source>
</evidence>
<keyword evidence="8" id="KW-1185">Reference proteome</keyword>
<dbReference type="Gene3D" id="1.10.10.60">
    <property type="entry name" value="Homeodomain-like"/>
    <property type="match status" value="1"/>
</dbReference>
<evidence type="ECO:0000313" key="7">
    <source>
        <dbReference type="EMBL" id="MBB6579959.1"/>
    </source>
</evidence>